<feature type="domain" description="Fe2OG dioxygenase" evidence="3">
    <location>
        <begin position="151"/>
        <end position="252"/>
    </location>
</feature>
<sequence>MSDDDKRYKSYNDFDTRGKWPFGGSGAADEVPTPTGESCLRINQLLARAEVNAGEYSFGGRTEQLPPVPGLFVKNVGPISVPLSEESAQKLIAMCEISPFGRKLETLVDENVRKSWQLESNQVELKNPMWQKGIEELTTEIADRLGYKGVSLKCVLYKLLVYGEGGHFTKHKDTEKEDGMIATLVIQPPSMHEGGDLVVFRDTSTEYRHDFGKKDGTASFVTHYAVHYADAEHALEEVTKGYRLALVYSICLPPAMPEIHRDDKYQPLIEDLANAINGMRENAGAHEEEEESSDDDVDFDDDIDPDDDGFFYDGDEFEGDSFSLLLSHQG</sequence>
<accession>A0A8T1VS28</accession>
<dbReference type="OrthoDB" id="116233at2759"/>
<dbReference type="Proteomes" id="UP000693981">
    <property type="component" value="Unassembled WGS sequence"/>
</dbReference>
<dbReference type="EMBL" id="JAGDFL010000679">
    <property type="protein sequence ID" value="KAG7383038.1"/>
    <property type="molecule type" value="Genomic_DNA"/>
</dbReference>
<comment type="similarity">
    <text evidence="1">Belongs to the iron/ascorbate-dependent oxidoreductase family.</text>
</comment>
<keyword evidence="1" id="KW-0408">Iron</keyword>
<organism evidence="4 5">
    <name type="scientific">Phytophthora boehmeriae</name>
    <dbReference type="NCBI Taxonomy" id="109152"/>
    <lineage>
        <taxon>Eukaryota</taxon>
        <taxon>Sar</taxon>
        <taxon>Stramenopiles</taxon>
        <taxon>Oomycota</taxon>
        <taxon>Peronosporomycetes</taxon>
        <taxon>Peronosporales</taxon>
        <taxon>Peronosporaceae</taxon>
        <taxon>Phytophthora</taxon>
    </lineage>
</organism>
<reference evidence="4" key="1">
    <citation type="submission" date="2021-02" db="EMBL/GenBank/DDBJ databases">
        <authorList>
            <person name="Palmer J.M."/>
        </authorList>
    </citation>
    <scope>NUCLEOTIDE SEQUENCE</scope>
    <source>
        <strain evidence="4">SCRP23</strain>
    </source>
</reference>
<dbReference type="InterPro" id="IPR005123">
    <property type="entry name" value="Oxoglu/Fe-dep_dioxygenase_dom"/>
</dbReference>
<dbReference type="PANTHER" id="PTHR33099">
    <property type="entry name" value="FE2OG DIOXYGENASE DOMAIN-CONTAINING PROTEIN"/>
    <property type="match status" value="1"/>
</dbReference>
<dbReference type="GO" id="GO:0016491">
    <property type="term" value="F:oxidoreductase activity"/>
    <property type="evidence" value="ECO:0007669"/>
    <property type="project" value="UniProtKB-KW"/>
</dbReference>
<dbReference type="GO" id="GO:0046872">
    <property type="term" value="F:metal ion binding"/>
    <property type="evidence" value="ECO:0007669"/>
    <property type="project" value="UniProtKB-KW"/>
</dbReference>
<keyword evidence="1" id="KW-0560">Oxidoreductase</keyword>
<dbReference type="PROSITE" id="PS51471">
    <property type="entry name" value="FE2OG_OXY"/>
    <property type="match status" value="1"/>
</dbReference>
<feature type="compositionally biased region" description="Basic and acidic residues" evidence="2">
    <location>
        <begin position="1"/>
        <end position="18"/>
    </location>
</feature>
<feature type="compositionally biased region" description="Acidic residues" evidence="2">
    <location>
        <begin position="287"/>
        <end position="316"/>
    </location>
</feature>
<dbReference type="InterPro" id="IPR044862">
    <property type="entry name" value="Pro_4_hyd_alph_FE2OG_OXY"/>
</dbReference>
<dbReference type="PANTHER" id="PTHR33099:SF7">
    <property type="entry name" value="MYND-TYPE DOMAIN-CONTAINING PROTEIN"/>
    <property type="match status" value="1"/>
</dbReference>
<name>A0A8T1VS28_9STRA</name>
<feature type="region of interest" description="Disordered" evidence="2">
    <location>
        <begin position="283"/>
        <end position="316"/>
    </location>
</feature>
<protein>
    <recommendedName>
        <fullName evidence="3">Fe2OG dioxygenase domain-containing protein</fullName>
    </recommendedName>
</protein>
<keyword evidence="1" id="KW-0479">Metal-binding</keyword>
<feature type="region of interest" description="Disordered" evidence="2">
    <location>
        <begin position="1"/>
        <end position="33"/>
    </location>
</feature>
<gene>
    <name evidence="4" type="ORF">PHYBOEH_010100</name>
</gene>
<evidence type="ECO:0000256" key="2">
    <source>
        <dbReference type="SAM" id="MobiDB-lite"/>
    </source>
</evidence>
<evidence type="ECO:0000313" key="4">
    <source>
        <dbReference type="EMBL" id="KAG7383038.1"/>
    </source>
</evidence>
<comment type="caution">
    <text evidence="4">The sequence shown here is derived from an EMBL/GenBank/DDBJ whole genome shotgun (WGS) entry which is preliminary data.</text>
</comment>
<evidence type="ECO:0000313" key="5">
    <source>
        <dbReference type="Proteomes" id="UP000693981"/>
    </source>
</evidence>
<dbReference type="Pfam" id="PF13640">
    <property type="entry name" value="2OG-FeII_Oxy_3"/>
    <property type="match status" value="1"/>
</dbReference>
<proteinExistence type="inferred from homology"/>
<dbReference type="AlphaFoldDB" id="A0A8T1VS28"/>
<keyword evidence="5" id="KW-1185">Reference proteome</keyword>
<evidence type="ECO:0000259" key="3">
    <source>
        <dbReference type="PROSITE" id="PS51471"/>
    </source>
</evidence>
<evidence type="ECO:0000256" key="1">
    <source>
        <dbReference type="RuleBase" id="RU003682"/>
    </source>
</evidence>